<gene>
    <name evidence="2" type="ORF">CR194_11380</name>
</gene>
<evidence type="ECO:0000313" key="3">
    <source>
        <dbReference type="Proteomes" id="UP000248214"/>
    </source>
</evidence>
<dbReference type="AlphaFoldDB" id="A0A323TFV8"/>
<proteinExistence type="predicted"/>
<comment type="caution">
    <text evidence="2">The sequence shown here is derived from an EMBL/GenBank/DDBJ whole genome shotgun (WGS) entry which is preliminary data.</text>
</comment>
<dbReference type="Proteomes" id="UP000248214">
    <property type="component" value="Unassembled WGS sequence"/>
</dbReference>
<dbReference type="Pfam" id="PF14007">
    <property type="entry name" value="YtpI"/>
    <property type="match status" value="1"/>
</dbReference>
<reference evidence="2 3" key="1">
    <citation type="submission" date="2017-10" db="EMBL/GenBank/DDBJ databases">
        <title>Bacillus sp. nov., a halophilic bacterium isolated from a Keqin Lake.</title>
        <authorList>
            <person name="Wang H."/>
        </authorList>
    </citation>
    <scope>NUCLEOTIDE SEQUENCE [LARGE SCALE GENOMIC DNA]</scope>
    <source>
        <strain evidence="2 3">KQ-12</strain>
    </source>
</reference>
<name>A0A323TFV8_9BACI</name>
<keyword evidence="1" id="KW-0812">Transmembrane</keyword>
<feature type="transmembrane region" description="Helical" evidence="1">
    <location>
        <begin position="99"/>
        <end position="116"/>
    </location>
</feature>
<feature type="transmembrane region" description="Helical" evidence="1">
    <location>
        <begin position="122"/>
        <end position="142"/>
    </location>
</feature>
<keyword evidence="1" id="KW-1133">Transmembrane helix</keyword>
<accession>A0A323TFV8</accession>
<evidence type="ECO:0000313" key="2">
    <source>
        <dbReference type="EMBL" id="PYZ93748.1"/>
    </source>
</evidence>
<keyword evidence="3" id="KW-1185">Reference proteome</keyword>
<organism evidence="2 3">
    <name type="scientific">Salipaludibacillus keqinensis</name>
    <dbReference type="NCBI Taxonomy" id="2045207"/>
    <lineage>
        <taxon>Bacteria</taxon>
        <taxon>Bacillati</taxon>
        <taxon>Bacillota</taxon>
        <taxon>Bacilli</taxon>
        <taxon>Bacillales</taxon>
        <taxon>Bacillaceae</taxon>
    </lineage>
</organism>
<sequence>MDDDCVIFFYFINNFLFQVEHSSLIKFFFIAIRNEVAYKQFLLYNKGRKSFVEKAFVKEKIKMILLFLIFSSIVVFVYFKVQQSRGVGPMETRWHSSKASMSIGVFFIAFGVNSYVNLQSSVAAIVALLFVTFGAINIFFGYKHYKAVSPYAKKEMAENEKQTAK</sequence>
<dbReference type="EMBL" id="PDOD01000002">
    <property type="protein sequence ID" value="PYZ93748.1"/>
    <property type="molecule type" value="Genomic_DNA"/>
</dbReference>
<dbReference type="InterPro" id="IPR025618">
    <property type="entry name" value="YtpI"/>
</dbReference>
<protein>
    <submittedName>
        <fullName evidence="2">Uncharacterized protein</fullName>
    </submittedName>
</protein>
<feature type="transmembrane region" description="Helical" evidence="1">
    <location>
        <begin position="61"/>
        <end position="79"/>
    </location>
</feature>
<evidence type="ECO:0000256" key="1">
    <source>
        <dbReference type="SAM" id="Phobius"/>
    </source>
</evidence>
<keyword evidence="1" id="KW-0472">Membrane</keyword>